<comment type="similarity">
    <text evidence="2">Belongs to the YkuD family.</text>
</comment>
<dbReference type="InterPro" id="IPR002477">
    <property type="entry name" value="Peptidoglycan-bd-like"/>
</dbReference>
<dbReference type="GO" id="GO:0071555">
    <property type="term" value="P:cell wall organization"/>
    <property type="evidence" value="ECO:0007669"/>
    <property type="project" value="UniProtKB-UniRule"/>
</dbReference>
<gene>
    <name evidence="9" type="ORF">FNA67_03380</name>
</gene>
<keyword evidence="6 7" id="KW-0961">Cell wall biogenesis/degradation</keyword>
<reference evidence="9 10" key="1">
    <citation type="journal article" date="2015" name="Int. J. Syst. Evol. Microbiol.">
        <title>Youhaiella tibetensis gen. nov., sp. nov., isolated from subsurface sediment.</title>
        <authorList>
            <person name="Wang Y.X."/>
            <person name="Huang F.Q."/>
            <person name="Nogi Y."/>
            <person name="Pang S.J."/>
            <person name="Wang P.K."/>
            <person name="Lv J."/>
        </authorList>
    </citation>
    <scope>NUCLEOTIDE SEQUENCE [LARGE SCALE GENOMIC DNA]</scope>
    <source>
        <strain evidence="10">fig4</strain>
    </source>
</reference>
<name>A0A5B9DKR1_9HYPH</name>
<dbReference type="UniPathway" id="UPA00219"/>
<dbReference type="InterPro" id="IPR045380">
    <property type="entry name" value="LD_TPept_scaffold_dom"/>
</dbReference>
<accession>A0A5B9DKR1</accession>
<evidence type="ECO:0000256" key="5">
    <source>
        <dbReference type="ARBA" id="ARBA00022984"/>
    </source>
</evidence>
<dbReference type="GO" id="GO:0004180">
    <property type="term" value="F:carboxypeptidase activity"/>
    <property type="evidence" value="ECO:0007669"/>
    <property type="project" value="UniProtKB-ARBA"/>
</dbReference>
<sequence>MRRPWNSLRALLMVAMLALAAGALPAQAQILETPREVAAVRINIIDLLANEDGLPLPIKQRREVLRAYYEAANGDLLWLNSNRGEQFLARLADAESDGLTAADYPGAQLGRLLDVAHSTDLRSLGIIELFFSAALLEYTSDLSVGRFLPGKVDPNFFIQGRKIDQAQALSELAQTLDIKGFLDAWAPPDPEYGALKHALAEYHAMAAHGGWGTVPLGDVLKPETIDPRVPALRARLAITDAAEPALDDPQLYDQPLVEAVERFQKRHGLEADGVVGPATLVALNVPVEERIASIELAMERWRWMPRDLGPRYVMVNIAGFELKRVEAGAVAERMPVVVGKPYSRTPVFSDSIRYLEFNPYWTVPTGIAIKEELPKLQSNPSSLAAQGFEAVAGGQAYDLRAIDWTRYGSGNFPFQLRQRPGESNALGRVKFMFPNAHDVYLHDTPSRSLFGRAERAFSHGCIRVSRPLELADAVLRDGGVAGWSSAKIDAVVDSRDNTVVTLANPLPVHITYLTAWVEDGTVNFRKDIYEHDTKLVAALDGKSIAW</sequence>
<evidence type="ECO:0000256" key="3">
    <source>
        <dbReference type="ARBA" id="ARBA00022679"/>
    </source>
</evidence>
<evidence type="ECO:0000256" key="1">
    <source>
        <dbReference type="ARBA" id="ARBA00004752"/>
    </source>
</evidence>
<dbReference type="AlphaFoldDB" id="A0A5B9DKR1"/>
<keyword evidence="4 7" id="KW-0133">Cell shape</keyword>
<protein>
    <submittedName>
        <fullName evidence="9">L,D-transpeptidase family protein</fullName>
    </submittedName>
</protein>
<dbReference type="Gene3D" id="1.10.101.10">
    <property type="entry name" value="PGBD-like superfamily/PGBD"/>
    <property type="match status" value="1"/>
</dbReference>
<dbReference type="GO" id="GO:0016740">
    <property type="term" value="F:transferase activity"/>
    <property type="evidence" value="ECO:0007669"/>
    <property type="project" value="UniProtKB-KW"/>
</dbReference>
<evidence type="ECO:0000313" key="10">
    <source>
        <dbReference type="Proteomes" id="UP000321062"/>
    </source>
</evidence>
<dbReference type="SUPFAM" id="SSF141523">
    <property type="entry name" value="L,D-transpeptidase catalytic domain-like"/>
    <property type="match status" value="1"/>
</dbReference>
<dbReference type="Proteomes" id="UP000321062">
    <property type="component" value="Chromosome"/>
</dbReference>
<dbReference type="OrthoDB" id="9778545at2"/>
<dbReference type="SUPFAM" id="SSF47090">
    <property type="entry name" value="PGBD-like"/>
    <property type="match status" value="1"/>
</dbReference>
<dbReference type="Pfam" id="PF01471">
    <property type="entry name" value="PG_binding_1"/>
    <property type="match status" value="1"/>
</dbReference>
<dbReference type="CDD" id="cd16913">
    <property type="entry name" value="YkuD_like"/>
    <property type="match status" value="1"/>
</dbReference>
<comment type="pathway">
    <text evidence="1 7">Cell wall biogenesis; peptidoglycan biosynthesis.</text>
</comment>
<evidence type="ECO:0000256" key="4">
    <source>
        <dbReference type="ARBA" id="ARBA00022960"/>
    </source>
</evidence>
<dbReference type="PANTHER" id="PTHR41533">
    <property type="entry name" value="L,D-TRANSPEPTIDASE HI_1667-RELATED"/>
    <property type="match status" value="1"/>
</dbReference>
<dbReference type="PROSITE" id="PS52029">
    <property type="entry name" value="LD_TPASE"/>
    <property type="match status" value="1"/>
</dbReference>
<feature type="active site" description="Nucleophile" evidence="7">
    <location>
        <position position="461"/>
    </location>
</feature>
<evidence type="ECO:0000259" key="8">
    <source>
        <dbReference type="PROSITE" id="PS52029"/>
    </source>
</evidence>
<dbReference type="GO" id="GO:0008360">
    <property type="term" value="P:regulation of cell shape"/>
    <property type="evidence" value="ECO:0007669"/>
    <property type="project" value="UniProtKB-UniRule"/>
</dbReference>
<evidence type="ECO:0000256" key="2">
    <source>
        <dbReference type="ARBA" id="ARBA00005992"/>
    </source>
</evidence>
<dbReference type="InterPro" id="IPR036366">
    <property type="entry name" value="PGBDSf"/>
</dbReference>
<feature type="domain" description="L,D-TPase catalytic" evidence="8">
    <location>
        <begin position="311"/>
        <end position="491"/>
    </location>
</feature>
<keyword evidence="5 7" id="KW-0573">Peptidoglycan synthesis</keyword>
<dbReference type="InterPro" id="IPR036365">
    <property type="entry name" value="PGBD-like_sf"/>
</dbReference>
<evidence type="ECO:0000256" key="6">
    <source>
        <dbReference type="ARBA" id="ARBA00023316"/>
    </source>
</evidence>
<dbReference type="InterPro" id="IPR005490">
    <property type="entry name" value="LD_TPept_cat_dom"/>
</dbReference>
<dbReference type="Gene3D" id="2.40.440.10">
    <property type="entry name" value="L,D-transpeptidase catalytic domain-like"/>
    <property type="match status" value="1"/>
</dbReference>
<dbReference type="Pfam" id="PF20142">
    <property type="entry name" value="Scaffold"/>
    <property type="match status" value="1"/>
</dbReference>
<dbReference type="PANTHER" id="PTHR41533:SF2">
    <property type="entry name" value="BLR7131 PROTEIN"/>
    <property type="match status" value="1"/>
</dbReference>
<dbReference type="GO" id="GO:0009252">
    <property type="term" value="P:peptidoglycan biosynthetic process"/>
    <property type="evidence" value="ECO:0007669"/>
    <property type="project" value="UniProtKB-UniPathway"/>
</dbReference>
<dbReference type="RefSeq" id="WP_147655076.1">
    <property type="nucleotide sequence ID" value="NZ_BMFM01000001.1"/>
</dbReference>
<proteinExistence type="inferred from homology"/>
<feature type="active site" description="Proton donor/acceptor" evidence="7">
    <location>
        <position position="442"/>
    </location>
</feature>
<dbReference type="EMBL" id="CP041690">
    <property type="protein sequence ID" value="QEE19269.1"/>
    <property type="molecule type" value="Genomic_DNA"/>
</dbReference>
<dbReference type="KEGG" id="yti:FNA67_03380"/>
<organism evidence="9 10">
    <name type="scientific">Paradevosia tibetensis</name>
    <dbReference type="NCBI Taxonomy" id="1447062"/>
    <lineage>
        <taxon>Bacteria</taxon>
        <taxon>Pseudomonadati</taxon>
        <taxon>Pseudomonadota</taxon>
        <taxon>Alphaproteobacteria</taxon>
        <taxon>Hyphomicrobiales</taxon>
        <taxon>Devosiaceae</taxon>
        <taxon>Paradevosia</taxon>
    </lineage>
</organism>
<keyword evidence="10" id="KW-1185">Reference proteome</keyword>
<keyword evidence="3" id="KW-0808">Transferase</keyword>
<dbReference type="InterPro" id="IPR052905">
    <property type="entry name" value="LD-transpeptidase_YkuD-like"/>
</dbReference>
<dbReference type="InterPro" id="IPR038063">
    <property type="entry name" value="Transpep_catalytic_dom"/>
</dbReference>
<evidence type="ECO:0000256" key="7">
    <source>
        <dbReference type="PROSITE-ProRule" id="PRU01373"/>
    </source>
</evidence>
<dbReference type="Pfam" id="PF03734">
    <property type="entry name" value="YkuD"/>
    <property type="match status" value="1"/>
</dbReference>
<evidence type="ECO:0000313" key="9">
    <source>
        <dbReference type="EMBL" id="QEE19269.1"/>
    </source>
</evidence>